<evidence type="ECO:0000256" key="1">
    <source>
        <dbReference type="SAM" id="SignalP"/>
    </source>
</evidence>
<organism evidence="2 3">
    <name type="scientific">Coccidioides posadasii RMSCC 3488</name>
    <dbReference type="NCBI Taxonomy" id="454284"/>
    <lineage>
        <taxon>Eukaryota</taxon>
        <taxon>Fungi</taxon>
        <taxon>Dikarya</taxon>
        <taxon>Ascomycota</taxon>
        <taxon>Pezizomycotina</taxon>
        <taxon>Eurotiomycetes</taxon>
        <taxon>Eurotiomycetidae</taxon>
        <taxon>Onygenales</taxon>
        <taxon>Onygenaceae</taxon>
        <taxon>Coccidioides</taxon>
    </lineage>
</organism>
<name>A0A0J6F4W1_COCPO</name>
<gene>
    <name evidence="2" type="ORF">CPAG_01524</name>
</gene>
<proteinExistence type="predicted"/>
<reference evidence="3" key="2">
    <citation type="journal article" date="2009" name="Genome Res.">
        <title>Comparative genomic analyses of the human fungal pathogens Coccidioides and their relatives.</title>
        <authorList>
            <person name="Sharpton T.J."/>
            <person name="Stajich J.E."/>
            <person name="Rounsley S.D."/>
            <person name="Gardner M.J."/>
            <person name="Wortman J.R."/>
            <person name="Jordar V.S."/>
            <person name="Maiti R."/>
            <person name="Kodira C.D."/>
            <person name="Neafsey D.E."/>
            <person name="Zeng Q."/>
            <person name="Hung C.-Y."/>
            <person name="McMahan C."/>
            <person name="Muszewska A."/>
            <person name="Grynberg M."/>
            <person name="Mandel M.A."/>
            <person name="Kellner E.M."/>
            <person name="Barker B.M."/>
            <person name="Galgiani J.N."/>
            <person name="Orbach M.J."/>
            <person name="Kirkland T.N."/>
            <person name="Cole G.T."/>
            <person name="Henn M.R."/>
            <person name="Birren B.W."/>
            <person name="Taylor J.W."/>
        </authorList>
    </citation>
    <scope>NUCLEOTIDE SEQUENCE [LARGE SCALE GENOMIC DNA]</scope>
    <source>
        <strain evidence="3">RMSCC 3488</strain>
    </source>
</reference>
<dbReference type="AlphaFoldDB" id="A0A0J6F4W1"/>
<evidence type="ECO:0000313" key="3">
    <source>
        <dbReference type="Proteomes" id="UP000054567"/>
    </source>
</evidence>
<dbReference type="EMBL" id="DS268109">
    <property type="protein sequence ID" value="KMM65173.1"/>
    <property type="molecule type" value="Genomic_DNA"/>
</dbReference>
<evidence type="ECO:0000313" key="2">
    <source>
        <dbReference type="EMBL" id="KMM65173.1"/>
    </source>
</evidence>
<protein>
    <recommendedName>
        <fullName evidence="4">Secreted protein</fullName>
    </recommendedName>
</protein>
<dbReference type="VEuPathDB" id="FungiDB:CPAG_01524"/>
<reference evidence="2 3" key="1">
    <citation type="submission" date="2007-06" db="EMBL/GenBank/DDBJ databases">
        <title>The Genome Sequence of Coccidioides posadasii RMSCC_3488.</title>
        <authorList>
            <consortium name="Coccidioides Genome Resources Consortium"/>
            <consortium name="The Broad Institute Genome Sequencing Platform"/>
            <person name="Henn M.R."/>
            <person name="Sykes S."/>
            <person name="Young S."/>
            <person name="Jaffe D."/>
            <person name="Berlin A."/>
            <person name="Alvarez P."/>
            <person name="Butler J."/>
            <person name="Gnerre S."/>
            <person name="Grabherr M."/>
            <person name="Mauceli E."/>
            <person name="Brockman W."/>
            <person name="Kodira C."/>
            <person name="Alvarado L."/>
            <person name="Zeng Q."/>
            <person name="Crawford M."/>
            <person name="Antoine C."/>
            <person name="Devon K."/>
            <person name="Galgiani J."/>
            <person name="Orsborn K."/>
            <person name="Lewis M.L."/>
            <person name="Nusbaum C."/>
            <person name="Galagan J."/>
            <person name="Birren B."/>
        </authorList>
    </citation>
    <scope>NUCLEOTIDE SEQUENCE [LARGE SCALE GENOMIC DNA]</scope>
    <source>
        <strain evidence="2 3">RMSCC 3488</strain>
    </source>
</reference>
<sequence>MPIPATVVLLASCVTGRSMMALASSFPITTSAMTTGCVSEEATVTSTFLLATVRWRNSPFSLTFADNSPTSPEAIPFTTAVGDGITNSPDPDTTNVKSDLAMMHFAADEDEFLAKPGPSPGSPNLWEGQCRKQKRKCRRCHTGVHFACMREFGKARGRCYDLFRKGCEERWDCSCERLR</sequence>
<feature type="signal peptide" evidence="1">
    <location>
        <begin position="1"/>
        <end position="25"/>
    </location>
</feature>
<reference evidence="3" key="3">
    <citation type="journal article" date="2010" name="Genome Res.">
        <title>Population genomic sequencing of Coccidioides fungi reveals recent hybridization and transposon control.</title>
        <authorList>
            <person name="Neafsey D.E."/>
            <person name="Barker B.M."/>
            <person name="Sharpton T.J."/>
            <person name="Stajich J.E."/>
            <person name="Park D.J."/>
            <person name="Whiston E."/>
            <person name="Hung C.-Y."/>
            <person name="McMahan C."/>
            <person name="White J."/>
            <person name="Sykes S."/>
            <person name="Heiman D."/>
            <person name="Young S."/>
            <person name="Zeng Q."/>
            <person name="Abouelleil A."/>
            <person name="Aftuck L."/>
            <person name="Bessette D."/>
            <person name="Brown A."/>
            <person name="FitzGerald M."/>
            <person name="Lui A."/>
            <person name="Macdonald J.P."/>
            <person name="Priest M."/>
            <person name="Orbach M.J."/>
            <person name="Galgiani J.N."/>
            <person name="Kirkland T.N."/>
            <person name="Cole G.T."/>
            <person name="Birren B.W."/>
            <person name="Henn M.R."/>
            <person name="Taylor J.W."/>
            <person name="Rounsley S.D."/>
        </authorList>
    </citation>
    <scope>NUCLEOTIDE SEQUENCE [LARGE SCALE GENOMIC DNA]</scope>
    <source>
        <strain evidence="3">RMSCC 3488</strain>
    </source>
</reference>
<feature type="chain" id="PRO_5005270816" description="Secreted protein" evidence="1">
    <location>
        <begin position="26"/>
        <end position="179"/>
    </location>
</feature>
<keyword evidence="1" id="KW-0732">Signal</keyword>
<accession>A0A0J6F4W1</accession>
<evidence type="ECO:0008006" key="4">
    <source>
        <dbReference type="Google" id="ProtNLM"/>
    </source>
</evidence>
<dbReference type="Proteomes" id="UP000054567">
    <property type="component" value="Unassembled WGS sequence"/>
</dbReference>